<dbReference type="PANTHER" id="PTHR45947">
    <property type="entry name" value="SULFOQUINOVOSYL TRANSFERASE SQD2"/>
    <property type="match status" value="1"/>
</dbReference>
<dbReference type="GO" id="GO:0016758">
    <property type="term" value="F:hexosyltransferase activity"/>
    <property type="evidence" value="ECO:0007669"/>
    <property type="project" value="TreeGrafter"/>
</dbReference>
<dbReference type="Pfam" id="PF13579">
    <property type="entry name" value="Glyco_trans_4_4"/>
    <property type="match status" value="1"/>
</dbReference>
<feature type="domain" description="Glycosyl transferase family 1" evidence="1">
    <location>
        <begin position="205"/>
        <end position="371"/>
    </location>
</feature>
<protein>
    <recommendedName>
        <fullName evidence="5">Glycosyl transferase family 1</fullName>
    </recommendedName>
</protein>
<dbReference type="AlphaFoldDB" id="A0A0P0CPQ6"/>
<evidence type="ECO:0000313" key="3">
    <source>
        <dbReference type="EMBL" id="ALI99284.1"/>
    </source>
</evidence>
<evidence type="ECO:0000259" key="2">
    <source>
        <dbReference type="Pfam" id="PF13579"/>
    </source>
</evidence>
<feature type="domain" description="Glycosyltransferase subfamily 4-like N-terminal" evidence="2">
    <location>
        <begin position="25"/>
        <end position="192"/>
    </location>
</feature>
<dbReference type="PANTHER" id="PTHR45947:SF3">
    <property type="entry name" value="SULFOQUINOVOSYL TRANSFERASE SQD2"/>
    <property type="match status" value="1"/>
</dbReference>
<evidence type="ECO:0000313" key="4">
    <source>
        <dbReference type="Proteomes" id="UP000061382"/>
    </source>
</evidence>
<gene>
    <name evidence="3" type="ORF">DC20_10215</name>
</gene>
<name>A0A0P0CPQ6_9BACT</name>
<dbReference type="InterPro" id="IPR028098">
    <property type="entry name" value="Glyco_trans_4-like_N"/>
</dbReference>
<dbReference type="Proteomes" id="UP000061382">
    <property type="component" value="Chromosome"/>
</dbReference>
<keyword evidence="4" id="KW-1185">Reference proteome</keyword>
<dbReference type="RefSeq" id="WP_062543746.1">
    <property type="nucleotide sequence ID" value="NZ_CP012643.1"/>
</dbReference>
<dbReference type="EMBL" id="CP012643">
    <property type="protein sequence ID" value="ALI99284.1"/>
    <property type="molecule type" value="Genomic_DNA"/>
</dbReference>
<dbReference type="PATRIC" id="fig|512763.3.peg.2249"/>
<organism evidence="3 4">
    <name type="scientific">Rufibacter tibetensis</name>
    <dbReference type="NCBI Taxonomy" id="512763"/>
    <lineage>
        <taxon>Bacteria</taxon>
        <taxon>Pseudomonadati</taxon>
        <taxon>Bacteroidota</taxon>
        <taxon>Cytophagia</taxon>
        <taxon>Cytophagales</taxon>
        <taxon>Hymenobacteraceae</taxon>
        <taxon>Rufibacter</taxon>
    </lineage>
</organism>
<dbReference type="InterPro" id="IPR050194">
    <property type="entry name" value="Glycosyltransferase_grp1"/>
</dbReference>
<dbReference type="SUPFAM" id="SSF53756">
    <property type="entry name" value="UDP-Glycosyltransferase/glycogen phosphorylase"/>
    <property type="match status" value="1"/>
</dbReference>
<dbReference type="KEGG" id="rti:DC20_10215"/>
<dbReference type="Gene3D" id="3.40.50.2000">
    <property type="entry name" value="Glycogen Phosphorylase B"/>
    <property type="match status" value="2"/>
</dbReference>
<dbReference type="CDD" id="cd03794">
    <property type="entry name" value="GT4_WbuB-like"/>
    <property type="match status" value="1"/>
</dbReference>
<sequence>MHIALFHQYHHNPDCPATCRHYTFMAELVKRHQITLVTSNAWESKRITRKYDWVPPGVKLVSVDIPYSNKMGVVQRLQAFGSFATHALVKGLRMPKPDVIWGVSTPLTTAWTAAQVSRFRQVPWVFEVQDLWPSFPIQMGAVPSKFAQRQLYNLEASLYREAAHIIPLSTGMEEYIVQQGISPQKITTLVNGTEIPQQPITFAEQDALREKLNLKGKRVVLYAGTYGRANDIPLLVKTANLLQAHPEICFVFTGQGFDAPLLETAAKQQTNIRLLPPLPRHQVFHLFSIAAVSVVSFIDLPVLEVNSPGKLFDSLAVGTPVVVTNPGWTKKLVEGHNCGWYVPAGDAEALAATLVQRLNQGQELETMRMNAVKVAREQFDRLQMVPILEDIFEKVAQKGQ</sequence>
<evidence type="ECO:0000259" key="1">
    <source>
        <dbReference type="Pfam" id="PF00534"/>
    </source>
</evidence>
<reference evidence="3 4" key="1">
    <citation type="submission" date="2015-08" db="EMBL/GenBank/DDBJ databases">
        <title>Complete genome sequence of Rufibacter tibetensis strain 1351t, a radiation-resistant bacterium from tibet plateau.</title>
        <authorList>
            <person name="Dai J."/>
        </authorList>
    </citation>
    <scope>NUCLEOTIDE SEQUENCE [LARGE SCALE GENOMIC DNA]</scope>
    <source>
        <strain evidence="3 4">1351</strain>
    </source>
</reference>
<accession>A0A0P0CPQ6</accession>
<dbReference type="InterPro" id="IPR001296">
    <property type="entry name" value="Glyco_trans_1"/>
</dbReference>
<dbReference type="OrthoDB" id="9811902at2"/>
<dbReference type="Pfam" id="PF00534">
    <property type="entry name" value="Glycos_transf_1"/>
    <property type="match status" value="1"/>
</dbReference>
<dbReference type="STRING" id="512763.DC20_10215"/>
<proteinExistence type="predicted"/>
<evidence type="ECO:0008006" key="5">
    <source>
        <dbReference type="Google" id="ProtNLM"/>
    </source>
</evidence>